<comment type="subunit">
    <text evidence="5">May form a complex with LTO1.</text>
</comment>
<dbReference type="GO" id="GO:0005737">
    <property type="term" value="C:cytoplasm"/>
    <property type="evidence" value="ECO:0007669"/>
    <property type="project" value="UniProtKB-SubCell"/>
</dbReference>
<feature type="region of interest" description="Disordered" evidence="10">
    <location>
        <begin position="1"/>
        <end position="83"/>
    </location>
</feature>
<sequence>MLRDAYDLRRDGADNDMFVTGAHGSQNPEEDTRVDPLDDVFGSAPASPTLGGNDPSGNAEDTVDGSSRLRNGDPSDIPRLRSLHVTGGYREGIAVSKEKHMQEGFDEGYTLGAELGLKAGWCLGALEGIGHALAASTSSHPAAEKTSNSDQNDLVTLDSTRKLLEAAEEELKVENLFGRTYFGEDGIWLYHVPGQEREDEETTFEKIADAHPLVCKWTESILSLSGKVGVDLRKQVHHLEMALRRSPRNRKTPASGEAPVQPTASVQGEKPTKSSPKKPSPLRNELKRSASEPPAEHPEPQAKKRRSMEATAEVTIAKDGNKSMKADAAADSDSPLSELAKTPEPPSSLLQAMAASKPLNHCGSCKSWCTCPKGVTYPNPSPEHLSVSALEKAQEGMPVSAMRSTVQTPFPGESIYPNAHIQKQCTDGAELLCRIQAPAQGGMTTARVSQFKRALKFMQDVLACFPPKEDLPGTVSAVERVLEALKQWKQDGSYEVLWDAIDGAVNGSPDLLLEFQGFLPEDRRTTGMSELWKTRVERLGFEKKEAAKK</sequence>
<accession>A0A3M7BG70</accession>
<dbReference type="GO" id="GO:0005634">
    <property type="term" value="C:nucleus"/>
    <property type="evidence" value="ECO:0007669"/>
    <property type="project" value="UniProtKB-SubCell"/>
</dbReference>
<evidence type="ECO:0000256" key="5">
    <source>
        <dbReference type="ARBA" id="ARBA00011427"/>
    </source>
</evidence>
<evidence type="ECO:0000313" key="13">
    <source>
        <dbReference type="Proteomes" id="UP000276864"/>
    </source>
</evidence>
<keyword evidence="9" id="KW-0539">Nucleus</keyword>
<feature type="compositionally biased region" description="Basic and acidic residues" evidence="10">
    <location>
        <begin position="1"/>
        <end position="13"/>
    </location>
</feature>
<dbReference type="InterPro" id="IPR038881">
    <property type="entry name" value="Yae1-like"/>
</dbReference>
<dbReference type="VEuPathDB" id="FungiDB:BTJ68_10377"/>
<keyword evidence="8" id="KW-0963">Cytoplasm</keyword>
<evidence type="ECO:0000256" key="9">
    <source>
        <dbReference type="ARBA" id="ARBA00023242"/>
    </source>
</evidence>
<name>A0A3M7BG70_HORWE</name>
<evidence type="ECO:0000256" key="10">
    <source>
        <dbReference type="SAM" id="MobiDB-lite"/>
    </source>
</evidence>
<dbReference type="Pfam" id="PF09811">
    <property type="entry name" value="Yae1_N"/>
    <property type="match status" value="1"/>
</dbReference>
<feature type="domain" description="Essential protein Yae1 N-terminal" evidence="11">
    <location>
        <begin position="88"/>
        <end position="120"/>
    </location>
</feature>
<dbReference type="InterPro" id="IPR019191">
    <property type="entry name" value="Essential_protein_Yae1_N"/>
</dbReference>
<dbReference type="PANTHER" id="PTHR18829">
    <property type="entry name" value="PROTEIN YAE1 HOMOLOG"/>
    <property type="match status" value="1"/>
</dbReference>
<dbReference type="AlphaFoldDB" id="A0A3M7BG70"/>
<reference evidence="12 13" key="1">
    <citation type="journal article" date="2018" name="BMC Genomics">
        <title>Genomic evidence for intraspecific hybridization in a clonal and extremely halotolerant yeast.</title>
        <authorList>
            <person name="Gostincar C."/>
            <person name="Stajich J.E."/>
            <person name="Zupancic J."/>
            <person name="Zalar P."/>
            <person name="Gunde-Cimerman N."/>
        </authorList>
    </citation>
    <scope>NUCLEOTIDE SEQUENCE [LARGE SCALE GENOMIC DNA]</scope>
    <source>
        <strain evidence="12 13">EXF-6651</strain>
    </source>
</reference>
<comment type="function">
    <text evidence="1">The complex LTO1:YAE1 may function as a target specific adapter that probably recruits apo-RPLI1 to the cytosolic iron-sulfur protein assembly (CIA) complex machinery. May be required for biogenesis of the large ribosomal subunit and initiation of translation.</text>
</comment>
<evidence type="ECO:0000256" key="1">
    <source>
        <dbReference type="ARBA" id="ARBA00003836"/>
    </source>
</evidence>
<evidence type="ECO:0000259" key="11">
    <source>
        <dbReference type="Pfam" id="PF09811"/>
    </source>
</evidence>
<feature type="region of interest" description="Disordered" evidence="10">
    <location>
        <begin position="242"/>
        <end position="346"/>
    </location>
</feature>
<comment type="caution">
    <text evidence="12">The sequence shown here is derived from an EMBL/GenBank/DDBJ whole genome shotgun (WGS) entry which is preliminary data.</text>
</comment>
<evidence type="ECO:0000256" key="2">
    <source>
        <dbReference type="ARBA" id="ARBA00004123"/>
    </source>
</evidence>
<comment type="subcellular location">
    <subcellularLocation>
        <location evidence="3">Cytoplasm</location>
    </subcellularLocation>
    <subcellularLocation>
        <location evidence="2">Nucleus</location>
    </subcellularLocation>
</comment>
<feature type="compositionally biased region" description="Basic and acidic residues" evidence="10">
    <location>
        <begin position="284"/>
        <end position="302"/>
    </location>
</feature>
<evidence type="ECO:0000256" key="3">
    <source>
        <dbReference type="ARBA" id="ARBA00004496"/>
    </source>
</evidence>
<evidence type="ECO:0000256" key="4">
    <source>
        <dbReference type="ARBA" id="ARBA00007096"/>
    </source>
</evidence>
<dbReference type="PANTHER" id="PTHR18829:SF0">
    <property type="entry name" value="PROTEIN YAE1 HOMOLOG"/>
    <property type="match status" value="1"/>
</dbReference>
<dbReference type="Proteomes" id="UP000276864">
    <property type="component" value="Unassembled WGS sequence"/>
</dbReference>
<evidence type="ECO:0000256" key="8">
    <source>
        <dbReference type="ARBA" id="ARBA00022490"/>
    </source>
</evidence>
<dbReference type="EMBL" id="QWIM01000158">
    <property type="protein sequence ID" value="RMY38706.1"/>
    <property type="molecule type" value="Genomic_DNA"/>
</dbReference>
<organism evidence="12 13">
    <name type="scientific">Hortaea werneckii</name>
    <name type="common">Black yeast</name>
    <name type="synonym">Cladosporium werneckii</name>
    <dbReference type="NCBI Taxonomy" id="91943"/>
    <lineage>
        <taxon>Eukaryota</taxon>
        <taxon>Fungi</taxon>
        <taxon>Dikarya</taxon>
        <taxon>Ascomycota</taxon>
        <taxon>Pezizomycotina</taxon>
        <taxon>Dothideomycetes</taxon>
        <taxon>Dothideomycetidae</taxon>
        <taxon>Mycosphaerellales</taxon>
        <taxon>Teratosphaeriaceae</taxon>
        <taxon>Hortaea</taxon>
    </lineage>
</organism>
<feature type="compositionally biased region" description="Basic and acidic residues" evidence="10">
    <location>
        <begin position="70"/>
        <end position="79"/>
    </location>
</feature>
<comment type="similarity">
    <text evidence="4">Belongs to the YAE1 family.</text>
</comment>
<evidence type="ECO:0000256" key="6">
    <source>
        <dbReference type="ARBA" id="ARBA00017286"/>
    </source>
</evidence>
<evidence type="ECO:0000313" key="12">
    <source>
        <dbReference type="EMBL" id="RMY38706.1"/>
    </source>
</evidence>
<evidence type="ECO:0000256" key="7">
    <source>
        <dbReference type="ARBA" id="ARBA00018400"/>
    </source>
</evidence>
<gene>
    <name evidence="12" type="ORF">D0866_02415</name>
</gene>
<proteinExistence type="inferred from homology"/>
<protein>
    <recommendedName>
        <fullName evidence="7">Protein YAE1</fullName>
    </recommendedName>
    <alternativeName>
        <fullName evidence="6">Protein yae1</fullName>
    </alternativeName>
</protein>